<proteinExistence type="predicted"/>
<accession>A0A2M6R7Q7</accession>
<protein>
    <submittedName>
        <fullName evidence="1">Uncharacterized protein</fullName>
    </submittedName>
</protein>
<reference evidence="2" key="1">
    <citation type="submission" date="2017-09" db="EMBL/GenBank/DDBJ databases">
        <title>Depth-based differentiation of microbial function through sediment-hosted aquifers and enrichment of novel symbionts in the deep terrestrial subsurface.</title>
        <authorList>
            <person name="Probst A.J."/>
            <person name="Ladd B."/>
            <person name="Jarett J.K."/>
            <person name="Geller-Mcgrath D.E."/>
            <person name="Sieber C.M.K."/>
            <person name="Emerson J.B."/>
            <person name="Anantharaman K."/>
            <person name="Thomas B.C."/>
            <person name="Malmstrom R."/>
            <person name="Stieglmeier M."/>
            <person name="Klingl A."/>
            <person name="Woyke T."/>
            <person name="Ryan C.M."/>
            <person name="Banfield J.F."/>
        </authorList>
    </citation>
    <scope>NUCLEOTIDE SEQUENCE [LARGE SCALE GENOMIC DNA]</scope>
</reference>
<feature type="non-terminal residue" evidence="1">
    <location>
        <position position="1"/>
    </location>
</feature>
<dbReference type="AlphaFoldDB" id="A0A2M6R7Q7"/>
<dbReference type="Proteomes" id="UP000231162">
    <property type="component" value="Unassembled WGS sequence"/>
</dbReference>
<comment type="caution">
    <text evidence="1">The sequence shown here is derived from an EMBL/GenBank/DDBJ whole genome shotgun (WGS) entry which is preliminary data.</text>
</comment>
<evidence type="ECO:0000313" key="1">
    <source>
        <dbReference type="EMBL" id="PIS06589.1"/>
    </source>
</evidence>
<evidence type="ECO:0000313" key="2">
    <source>
        <dbReference type="Proteomes" id="UP000231162"/>
    </source>
</evidence>
<sequence length="83" mass="9241">KVATIDMSSTRGLEVSLCCDGTTLHYILPENKTVYNAVALVRWFTRNLSRLTLEQVHNLTLEDLHSACPEAGVILIQREEGGK</sequence>
<name>A0A2M6R7Q7_9BACT</name>
<gene>
    <name evidence="1" type="ORF">COT79_03770</name>
</gene>
<organism evidence="1 2">
    <name type="scientific">Candidatus Berkelbacteria bacterium CG10_big_fil_rev_8_21_14_0_10_43_14</name>
    <dbReference type="NCBI Taxonomy" id="1974515"/>
    <lineage>
        <taxon>Bacteria</taxon>
        <taxon>Candidatus Berkelbacteria</taxon>
    </lineage>
</organism>
<dbReference type="EMBL" id="PEZX01000047">
    <property type="protein sequence ID" value="PIS06589.1"/>
    <property type="molecule type" value="Genomic_DNA"/>
</dbReference>